<dbReference type="PANTHER" id="PTHR23331">
    <property type="entry name" value="CXYORF1"/>
    <property type="match status" value="1"/>
</dbReference>
<proteinExistence type="inferred from homology"/>
<feature type="domain" description="WASH1 WAHD" evidence="3">
    <location>
        <begin position="8"/>
        <end position="259"/>
    </location>
</feature>
<evidence type="ECO:0000313" key="4">
    <source>
        <dbReference type="Proteomes" id="UP000079169"/>
    </source>
</evidence>
<organism evidence="4 5">
    <name type="scientific">Diaphorina citri</name>
    <name type="common">Asian citrus psyllid</name>
    <dbReference type="NCBI Taxonomy" id="121845"/>
    <lineage>
        <taxon>Eukaryota</taxon>
        <taxon>Metazoa</taxon>
        <taxon>Ecdysozoa</taxon>
        <taxon>Arthropoda</taxon>
        <taxon>Hexapoda</taxon>
        <taxon>Insecta</taxon>
        <taxon>Pterygota</taxon>
        <taxon>Neoptera</taxon>
        <taxon>Paraneoptera</taxon>
        <taxon>Hemiptera</taxon>
        <taxon>Sternorrhyncha</taxon>
        <taxon>Psylloidea</taxon>
        <taxon>Psyllidae</taxon>
        <taxon>Diaphorininae</taxon>
        <taxon>Diaphorina</taxon>
    </lineage>
</organism>
<evidence type="ECO:0000259" key="3">
    <source>
        <dbReference type="Pfam" id="PF11945"/>
    </source>
</evidence>
<dbReference type="Pfam" id="PF11945">
    <property type="entry name" value="WASH_WAHD"/>
    <property type="match status" value="1"/>
</dbReference>
<name>A0A1S3DCW0_DIACI</name>
<dbReference type="OMA" id="KSIWRTR"/>
<evidence type="ECO:0000313" key="5">
    <source>
        <dbReference type="RefSeq" id="XP_008479124.1"/>
    </source>
</evidence>
<dbReference type="GO" id="GO:0005769">
    <property type="term" value="C:early endosome"/>
    <property type="evidence" value="ECO:0007669"/>
    <property type="project" value="InterPro"/>
</dbReference>
<dbReference type="GO" id="GO:0032456">
    <property type="term" value="P:endocytic recycling"/>
    <property type="evidence" value="ECO:0007669"/>
    <property type="project" value="TreeGrafter"/>
</dbReference>
<comment type="similarity">
    <text evidence="1">Belongs to the WASH1 family.</text>
</comment>
<dbReference type="KEGG" id="dci:103515959"/>
<dbReference type="PANTHER" id="PTHR23331:SF1">
    <property type="entry name" value="WASH COMPLEX SUBUNIT 1"/>
    <property type="match status" value="1"/>
</dbReference>
<sequence>MIKITNIEIALIQDDLKHNDTIIQIANSLDILDESMRNVFDHTKKSIWRTRQCLHAIEKRSSVVCANIEKLKNIQKSVTIVSKSKYPYPYNGNYSVHIQHEHVTPMYKCPLLLYDKTEINTRDIDNKLKFYHVKTNNMLHKNVELVCEESLGKLPAPIDSVMSSILFNTSDNVYEKYIIVHPGQVIARKPITKKHDHTEQVKMEDAPKSLSEADDILARKHTFTYSPSLDTIPVIELPVDLPDLIGFAHDFRYTGDNNIGK</sequence>
<dbReference type="GO" id="GO:0055037">
    <property type="term" value="C:recycling endosome"/>
    <property type="evidence" value="ECO:0007669"/>
    <property type="project" value="TreeGrafter"/>
</dbReference>
<keyword evidence="2" id="KW-0009">Actin-binding</keyword>
<keyword evidence="4" id="KW-1185">Reference proteome</keyword>
<dbReference type="GO" id="GO:0005829">
    <property type="term" value="C:cytosol"/>
    <property type="evidence" value="ECO:0007669"/>
    <property type="project" value="GOC"/>
</dbReference>
<dbReference type="InterPro" id="IPR021854">
    <property type="entry name" value="WASH1_WAHD"/>
</dbReference>
<dbReference type="GO" id="GO:0043015">
    <property type="term" value="F:gamma-tubulin binding"/>
    <property type="evidence" value="ECO:0007669"/>
    <property type="project" value="TreeGrafter"/>
</dbReference>
<dbReference type="GO" id="GO:0034314">
    <property type="term" value="P:Arp2/3 complex-mediated actin nucleation"/>
    <property type="evidence" value="ECO:0007669"/>
    <property type="project" value="InterPro"/>
</dbReference>
<dbReference type="PaxDb" id="121845-A0A1S3DCW0"/>
<evidence type="ECO:0000256" key="2">
    <source>
        <dbReference type="ARBA" id="ARBA00023203"/>
    </source>
</evidence>
<dbReference type="Proteomes" id="UP000079169">
    <property type="component" value="Unplaced"/>
</dbReference>
<dbReference type="GO" id="GO:0043014">
    <property type="term" value="F:alpha-tubulin binding"/>
    <property type="evidence" value="ECO:0007669"/>
    <property type="project" value="InterPro"/>
</dbReference>
<reference evidence="5" key="1">
    <citation type="submission" date="2025-08" db="UniProtKB">
        <authorList>
            <consortium name="RefSeq"/>
        </authorList>
    </citation>
    <scope>IDENTIFICATION</scope>
</reference>
<accession>A0A1S3DCW0</accession>
<dbReference type="GeneID" id="103515959"/>
<protein>
    <submittedName>
        <fullName evidence="5">WASH complex subunit 1</fullName>
    </submittedName>
</protein>
<dbReference type="GO" id="GO:0003779">
    <property type="term" value="F:actin binding"/>
    <property type="evidence" value="ECO:0007669"/>
    <property type="project" value="UniProtKB-KW"/>
</dbReference>
<dbReference type="RefSeq" id="XP_008479124.1">
    <property type="nucleotide sequence ID" value="XM_008480902.3"/>
</dbReference>
<evidence type="ECO:0000256" key="1">
    <source>
        <dbReference type="ARBA" id="ARBA00005602"/>
    </source>
</evidence>
<dbReference type="InterPro" id="IPR028290">
    <property type="entry name" value="WASH1"/>
</dbReference>
<dbReference type="GO" id="GO:0071203">
    <property type="term" value="C:WASH complex"/>
    <property type="evidence" value="ECO:0007669"/>
    <property type="project" value="InterPro"/>
</dbReference>
<dbReference type="OrthoDB" id="307871at2759"/>
<dbReference type="AlphaFoldDB" id="A0A1S3DCW0"/>
<dbReference type="GO" id="GO:0006887">
    <property type="term" value="P:exocytosis"/>
    <property type="evidence" value="ECO:0007669"/>
    <property type="project" value="TreeGrafter"/>
</dbReference>
<dbReference type="GO" id="GO:0042147">
    <property type="term" value="P:retrograde transport, endosome to Golgi"/>
    <property type="evidence" value="ECO:0007669"/>
    <property type="project" value="TreeGrafter"/>
</dbReference>
<dbReference type="STRING" id="121845.A0A1S3DCW0"/>
<gene>
    <name evidence="5" type="primary">LOC103515959</name>
</gene>